<dbReference type="EMBL" id="CP097505">
    <property type="protein sequence ID" value="URD94147.1"/>
    <property type="molecule type" value="Genomic_DNA"/>
</dbReference>
<organism evidence="2 3">
    <name type="scientific">Musa troglodytarum</name>
    <name type="common">fe'i banana</name>
    <dbReference type="NCBI Taxonomy" id="320322"/>
    <lineage>
        <taxon>Eukaryota</taxon>
        <taxon>Viridiplantae</taxon>
        <taxon>Streptophyta</taxon>
        <taxon>Embryophyta</taxon>
        <taxon>Tracheophyta</taxon>
        <taxon>Spermatophyta</taxon>
        <taxon>Magnoliopsida</taxon>
        <taxon>Liliopsida</taxon>
        <taxon>Zingiberales</taxon>
        <taxon>Musaceae</taxon>
        <taxon>Musa</taxon>
    </lineage>
</organism>
<evidence type="ECO:0000256" key="1">
    <source>
        <dbReference type="SAM" id="MobiDB-lite"/>
    </source>
</evidence>
<name>A0A9E7FFF0_9LILI</name>
<reference evidence="2" key="1">
    <citation type="submission" date="2022-05" db="EMBL/GenBank/DDBJ databases">
        <title>The Musa troglodytarum L. genome provides insights into the mechanism of non-climacteric behaviour and enrichment of carotenoids.</title>
        <authorList>
            <person name="Wang J."/>
        </authorList>
    </citation>
    <scope>NUCLEOTIDE SEQUENCE</scope>
    <source>
        <tissue evidence="2">Leaf</tissue>
    </source>
</reference>
<gene>
    <name evidence="2" type="ORF">MUK42_33426</name>
</gene>
<feature type="region of interest" description="Disordered" evidence="1">
    <location>
        <begin position="150"/>
        <end position="190"/>
    </location>
</feature>
<evidence type="ECO:0000313" key="3">
    <source>
        <dbReference type="Proteomes" id="UP001055439"/>
    </source>
</evidence>
<protein>
    <submittedName>
        <fullName evidence="2">Uncharacterized protein</fullName>
    </submittedName>
</protein>
<dbReference type="AlphaFoldDB" id="A0A9E7FFF0"/>
<dbReference type="OrthoDB" id="1938350at2759"/>
<keyword evidence="3" id="KW-1185">Reference proteome</keyword>
<sequence length="316" mass="33274">MRPCRFADDDASNPSYYVDPNDTRGPPWQRVAFRRTEARRVRYRAGNGPSSELGDATDSGFGQHGDCDTSSSMVNSPGLPKLKVHWRRRASEMVDLIHLQQDRLDDIVADQLEAGVSKVMHHVLLPPGEEVIDHDHVIPPCKQLVHQMAPDESGASGHNDPLRRLLQPHRHPPPTATYGDAAAGGGGGGERGVAYAGEEAFVREAIGGVEEGKGGVVGMKQEEGGSDDGAGDDEYEALLAEEVPGCGAEEGRGGGSGGGRAGWGLGRLGGVGGDLVAGLLVELLHRGIGRLKRSAGVELCLQSTGNSESEADPTEV</sequence>
<proteinExistence type="predicted"/>
<dbReference type="Proteomes" id="UP001055439">
    <property type="component" value="Chromosome 3"/>
</dbReference>
<feature type="region of interest" description="Disordered" evidence="1">
    <location>
        <begin position="45"/>
        <end position="74"/>
    </location>
</feature>
<evidence type="ECO:0000313" key="2">
    <source>
        <dbReference type="EMBL" id="URD94147.1"/>
    </source>
</evidence>
<accession>A0A9E7FFF0</accession>
<feature type="region of interest" description="Disordered" evidence="1">
    <location>
        <begin position="1"/>
        <end position="28"/>
    </location>
</feature>